<accession>A0A6B1FZJ0</accession>
<feature type="non-terminal residue" evidence="1">
    <location>
        <position position="237"/>
    </location>
</feature>
<comment type="caution">
    <text evidence="1">The sequence shown here is derived from an EMBL/GenBank/DDBJ whole genome shotgun (WGS) entry which is preliminary data.</text>
</comment>
<name>A0A6B1FZJ0_9CHLR</name>
<organism evidence="1">
    <name type="scientific">Caldilineaceae bacterium SB0675_bin_29</name>
    <dbReference type="NCBI Taxonomy" id="2605266"/>
    <lineage>
        <taxon>Bacteria</taxon>
        <taxon>Bacillati</taxon>
        <taxon>Chloroflexota</taxon>
        <taxon>Caldilineae</taxon>
        <taxon>Caldilineales</taxon>
        <taxon>Caldilineaceae</taxon>
    </lineage>
</organism>
<gene>
    <name evidence="1" type="ORF">F4148_06985</name>
</gene>
<dbReference type="SUPFAM" id="SSF53187">
    <property type="entry name" value="Zn-dependent exopeptidases"/>
    <property type="match status" value="1"/>
</dbReference>
<reference evidence="1" key="1">
    <citation type="submission" date="2019-09" db="EMBL/GenBank/DDBJ databases">
        <title>Characterisation of the sponge microbiome using genome-centric metagenomics.</title>
        <authorList>
            <person name="Engelberts J.P."/>
            <person name="Robbins S.J."/>
            <person name="De Goeij J.M."/>
            <person name="Aranda M."/>
            <person name="Bell S.C."/>
            <person name="Webster N.S."/>
        </authorList>
    </citation>
    <scope>NUCLEOTIDE SEQUENCE</scope>
    <source>
        <strain evidence="1">SB0675_bin_29</strain>
    </source>
</reference>
<sequence>MTLDEQIEALLSQAPGFWHLDACGVTRTERQIPALLHGVDQPPAGERLQLVLIGGLSGKQEDADAALAALHSYRTVSGLTQRYALSAVPCANPDGLALGAAPENGAGGNPGTAYPPPGDSYYDANPEAHYLWRWVSFQAPDLVLEIRTGEVTSWEGSALCLALLEQFRSVLNASELPSDSSLMGALSTGEPNLLPPIFGLRLTCAAADLETELAKLWTVLGQVPDHARSPTRSALQA</sequence>
<evidence type="ECO:0008006" key="2">
    <source>
        <dbReference type="Google" id="ProtNLM"/>
    </source>
</evidence>
<dbReference type="EMBL" id="VYDA01000266">
    <property type="protein sequence ID" value="MYH61507.1"/>
    <property type="molecule type" value="Genomic_DNA"/>
</dbReference>
<dbReference type="AlphaFoldDB" id="A0A6B1FZJ0"/>
<proteinExistence type="predicted"/>
<protein>
    <recommendedName>
        <fullName evidence="2">Peptidase M14 carboxypeptidase A domain-containing protein</fullName>
    </recommendedName>
</protein>
<evidence type="ECO:0000313" key="1">
    <source>
        <dbReference type="EMBL" id="MYH61507.1"/>
    </source>
</evidence>